<dbReference type="AlphaFoldDB" id="A0A9W7AUR2"/>
<keyword evidence="3" id="KW-0175">Coiled coil</keyword>
<accession>A0A9W7AUR2</accession>
<dbReference type="InterPro" id="IPR003591">
    <property type="entry name" value="Leu-rich_rpt_typical-subtyp"/>
</dbReference>
<dbReference type="GO" id="GO:0005737">
    <property type="term" value="C:cytoplasm"/>
    <property type="evidence" value="ECO:0007669"/>
    <property type="project" value="TreeGrafter"/>
</dbReference>
<organism evidence="4 5">
    <name type="scientific">Triparma laevis f. longispina</name>
    <dbReference type="NCBI Taxonomy" id="1714387"/>
    <lineage>
        <taxon>Eukaryota</taxon>
        <taxon>Sar</taxon>
        <taxon>Stramenopiles</taxon>
        <taxon>Ochrophyta</taxon>
        <taxon>Bolidophyceae</taxon>
        <taxon>Parmales</taxon>
        <taxon>Triparmaceae</taxon>
        <taxon>Triparma</taxon>
    </lineage>
</organism>
<dbReference type="Gene3D" id="3.80.10.10">
    <property type="entry name" value="Ribonuclease Inhibitor"/>
    <property type="match status" value="1"/>
</dbReference>
<proteinExistence type="predicted"/>
<dbReference type="SMART" id="SM00369">
    <property type="entry name" value="LRR_TYP"/>
    <property type="match status" value="3"/>
</dbReference>
<keyword evidence="2" id="KW-0677">Repeat</keyword>
<evidence type="ECO:0000313" key="5">
    <source>
        <dbReference type="Proteomes" id="UP001165122"/>
    </source>
</evidence>
<dbReference type="Proteomes" id="UP001165122">
    <property type="component" value="Unassembled WGS sequence"/>
</dbReference>
<dbReference type="EMBL" id="BRXW01000727">
    <property type="protein sequence ID" value="GMH75473.1"/>
    <property type="molecule type" value="Genomic_DNA"/>
</dbReference>
<feature type="coiled-coil region" evidence="3">
    <location>
        <begin position="192"/>
        <end position="219"/>
    </location>
</feature>
<keyword evidence="1" id="KW-0433">Leucine-rich repeat</keyword>
<evidence type="ECO:0000256" key="1">
    <source>
        <dbReference type="ARBA" id="ARBA00022614"/>
    </source>
</evidence>
<keyword evidence="5" id="KW-1185">Reference proteome</keyword>
<dbReference type="InterPro" id="IPR001611">
    <property type="entry name" value="Leu-rich_rpt"/>
</dbReference>
<evidence type="ECO:0000313" key="4">
    <source>
        <dbReference type="EMBL" id="GMH75473.1"/>
    </source>
</evidence>
<comment type="caution">
    <text evidence="4">The sequence shown here is derived from an EMBL/GenBank/DDBJ whole genome shotgun (WGS) entry which is preliminary data.</text>
</comment>
<dbReference type="InterPro" id="IPR032675">
    <property type="entry name" value="LRR_dom_sf"/>
</dbReference>
<dbReference type="Pfam" id="PF00560">
    <property type="entry name" value="LRR_1"/>
    <property type="match status" value="2"/>
</dbReference>
<dbReference type="InterPro" id="IPR050216">
    <property type="entry name" value="LRR_domain-containing"/>
</dbReference>
<sequence>MEEYDELSAGPNEEGILDLSHNAWAELPDQLFNFASRILSLDLSHNKLVEIEADFGKLFVLSHLNLEGNMITQIHTNLGKCVRLKTINLNKNRIGEIPSDIGNCTLLEEFHCADNFITTLPPTFGNVVALRILDLRNNKLTFLPPEIAKIPTITEVHCEGNDELSMVPNDMRNDSDMVIWALRLHRDHQAKVEVKVAHYEELEEKARESEETRLRLKDGMSTILEEVKTLEEGRPTTYINLKEKTRRMAKRIKCTIS</sequence>
<reference evidence="5" key="1">
    <citation type="journal article" date="2023" name="Commun. Biol.">
        <title>Genome analysis of Parmales, the sister group of diatoms, reveals the evolutionary specialization of diatoms from phago-mixotrophs to photoautotrophs.</title>
        <authorList>
            <person name="Ban H."/>
            <person name="Sato S."/>
            <person name="Yoshikawa S."/>
            <person name="Yamada K."/>
            <person name="Nakamura Y."/>
            <person name="Ichinomiya M."/>
            <person name="Sato N."/>
            <person name="Blanc-Mathieu R."/>
            <person name="Endo H."/>
            <person name="Kuwata A."/>
            <person name="Ogata H."/>
        </authorList>
    </citation>
    <scope>NUCLEOTIDE SEQUENCE [LARGE SCALE GENOMIC DNA]</scope>
    <source>
        <strain evidence="5">NIES 3700</strain>
    </source>
</reference>
<protein>
    <submittedName>
        <fullName evidence="4">Uncharacterized protein</fullName>
    </submittedName>
</protein>
<dbReference type="PANTHER" id="PTHR48051">
    <property type="match status" value="1"/>
</dbReference>
<gene>
    <name evidence="4" type="ORF">TrLO_g8980</name>
</gene>
<evidence type="ECO:0000256" key="3">
    <source>
        <dbReference type="SAM" id="Coils"/>
    </source>
</evidence>
<dbReference type="SUPFAM" id="SSF52058">
    <property type="entry name" value="L domain-like"/>
    <property type="match status" value="1"/>
</dbReference>
<dbReference type="PANTHER" id="PTHR48051:SF54">
    <property type="entry name" value="LEUCINE-RICH REPEAT-CONTAINING PROTEIN"/>
    <property type="match status" value="1"/>
</dbReference>
<dbReference type="OrthoDB" id="44077at2759"/>
<evidence type="ECO:0000256" key="2">
    <source>
        <dbReference type="ARBA" id="ARBA00022737"/>
    </source>
</evidence>
<dbReference type="Pfam" id="PF13855">
    <property type="entry name" value="LRR_8"/>
    <property type="match status" value="1"/>
</dbReference>
<name>A0A9W7AUR2_9STRA</name>